<dbReference type="InterPro" id="IPR019121">
    <property type="entry name" value="CRISPR-assoc_CXXC-CXXC_dom"/>
</dbReference>
<dbReference type="AlphaFoldDB" id="A0A7V4TG46"/>
<sequence length="450" mass="50073">MFQRAFPAPGGSGRPPGYPGSGSWPATFPGFRDGGGGGRVKEIVLYPGNWLYNAGIVGFLRVLEATRLPGLDVQSFLSSDGTVKISDFPDSLFEKENVDGVPLSLFSRCFFQESWDLLLSEEKKRGIDRERDIAKVIQGIWGVLFNVYYRGFFSADTNKIFIGTKKDPKPLLQKFDEFAIKAITPVPAPSEASCSFCGDACVTFDYKNRFSCEHSQLLGSSASTEKGMPNSFWGNNIQHGLPICDRCSFMLLCSHLALIVLADGSRIFLNAPSFQVMWYLHRLVREIYARENIASVREILGMSLIELALRLGVQFGVWTEMNIEVVSIRGKEVSFCSLPYEVTRLLLDRGIASSLSEVGEMSVLRMVLDRQFAQILQLGERLLAIALRPKGEWGKQEKQYINDNIHLERNKESGAKLMDFAARLFSLYALVQEKLGGDRGEPRGTTAGVS</sequence>
<accession>A0A7V4TG46</accession>
<dbReference type="EMBL" id="DTIY01000013">
    <property type="protein sequence ID" value="HGY38504.1"/>
    <property type="molecule type" value="Genomic_DNA"/>
</dbReference>
<dbReference type="Pfam" id="PF09706">
    <property type="entry name" value="Cas_CXXC_CXXC"/>
    <property type="match status" value="1"/>
</dbReference>
<name>A0A7V4TG46_9BACT</name>
<dbReference type="InterPro" id="IPR010180">
    <property type="entry name" value="CRISPR-assoc_prot_CXXC-CXXC"/>
</dbReference>
<feature type="region of interest" description="Disordered" evidence="1">
    <location>
        <begin position="1"/>
        <end position="25"/>
    </location>
</feature>
<reference evidence="3" key="1">
    <citation type="journal article" date="2020" name="mSystems">
        <title>Genome- and Community-Level Interaction Insights into Carbon Utilization and Element Cycling Functions of Hydrothermarchaeota in Hydrothermal Sediment.</title>
        <authorList>
            <person name="Zhou Z."/>
            <person name="Liu Y."/>
            <person name="Xu W."/>
            <person name="Pan J."/>
            <person name="Luo Z.H."/>
            <person name="Li M."/>
        </authorList>
    </citation>
    <scope>NUCLEOTIDE SEQUENCE [LARGE SCALE GENOMIC DNA]</scope>
    <source>
        <strain evidence="3">SpSt-82</strain>
    </source>
</reference>
<feature type="domain" description="CRISPR-associated protein CXXC-CXXC" evidence="2">
    <location>
        <begin position="192"/>
        <end position="256"/>
    </location>
</feature>
<proteinExistence type="predicted"/>
<evidence type="ECO:0000313" key="3">
    <source>
        <dbReference type="EMBL" id="HGY38504.1"/>
    </source>
</evidence>
<gene>
    <name evidence="3" type="primary">cas8a1</name>
    <name evidence="3" type="ORF">ENW11_01660</name>
</gene>
<evidence type="ECO:0000259" key="2">
    <source>
        <dbReference type="Pfam" id="PF09706"/>
    </source>
</evidence>
<dbReference type="NCBIfam" id="TIGR01908">
    <property type="entry name" value="cas_CXXC_CXXC"/>
    <property type="match status" value="1"/>
</dbReference>
<organism evidence="3">
    <name type="scientific">Candidatus Caldatribacterium saccharofermentans</name>
    <dbReference type="NCBI Taxonomy" id="1454753"/>
    <lineage>
        <taxon>Bacteria</taxon>
        <taxon>Pseudomonadati</taxon>
        <taxon>Atribacterota</taxon>
        <taxon>Atribacteria</taxon>
        <taxon>Atribacterales</taxon>
        <taxon>Candidatus Caldatribacteriaceae</taxon>
        <taxon>Candidatus Caldatribacterium</taxon>
    </lineage>
</organism>
<protein>
    <submittedName>
        <fullName evidence="3">Type I-B CRISPR-associated protein Cas8b1/Cst1</fullName>
    </submittedName>
</protein>
<comment type="caution">
    <text evidence="3">The sequence shown here is derived from an EMBL/GenBank/DDBJ whole genome shotgun (WGS) entry which is preliminary data.</text>
</comment>
<evidence type="ECO:0000256" key="1">
    <source>
        <dbReference type="SAM" id="MobiDB-lite"/>
    </source>
</evidence>